<evidence type="ECO:0000256" key="17">
    <source>
        <dbReference type="ARBA" id="ARBA00023136"/>
    </source>
</evidence>
<keyword evidence="9" id="KW-0808">Transferase</keyword>
<dbReference type="InterPro" id="IPR003591">
    <property type="entry name" value="Leu-rich_rpt_typical-subtyp"/>
</dbReference>
<dbReference type="PROSITE" id="PS50011">
    <property type="entry name" value="PROTEIN_KINASE_DOM"/>
    <property type="match status" value="1"/>
</dbReference>
<evidence type="ECO:0000256" key="6">
    <source>
        <dbReference type="ARBA" id="ARBA00022527"/>
    </source>
</evidence>
<evidence type="ECO:0000256" key="3">
    <source>
        <dbReference type="ARBA" id="ARBA00009592"/>
    </source>
</evidence>
<dbReference type="GO" id="GO:0006952">
    <property type="term" value="P:defense response"/>
    <property type="evidence" value="ECO:0007669"/>
    <property type="project" value="UniProtKB-ARBA"/>
</dbReference>
<dbReference type="FunFam" id="3.80.10.10:FF:001678">
    <property type="entry name" value="Calmodulin-binding receptor kinase CaMRLK"/>
    <property type="match status" value="1"/>
</dbReference>
<reference evidence="26" key="2">
    <citation type="submission" date="2022-03" db="EMBL/GenBank/DDBJ databases">
        <title>Draft title - Genomic analysis of global carrot germplasm unveils the trajectory of domestication and the origin of high carotenoid orange carrot.</title>
        <authorList>
            <person name="Iorizzo M."/>
            <person name="Ellison S."/>
            <person name="Senalik D."/>
            <person name="Macko-Podgorni A."/>
            <person name="Grzebelus D."/>
            <person name="Bostan H."/>
            <person name="Rolling W."/>
            <person name="Curaba J."/>
            <person name="Simon P."/>
        </authorList>
    </citation>
    <scope>NUCLEOTIDE SEQUENCE</scope>
    <source>
        <tissue evidence="26">Leaf</tissue>
    </source>
</reference>
<dbReference type="PANTHER" id="PTHR27000">
    <property type="entry name" value="LEUCINE-RICH REPEAT RECEPTOR-LIKE PROTEIN KINASE FAMILY PROTEIN-RELATED"/>
    <property type="match status" value="1"/>
</dbReference>
<comment type="subcellular location">
    <subcellularLocation>
        <location evidence="1">Cell membrane</location>
        <topology evidence="1">Single-pass type I membrane protein</topology>
    </subcellularLocation>
</comment>
<dbReference type="EC" id="2.7.11.1" evidence="4"/>
<dbReference type="PROSITE" id="PS00107">
    <property type="entry name" value="PROTEIN_KINASE_ATP"/>
    <property type="match status" value="1"/>
</dbReference>
<keyword evidence="10 23" id="KW-0812">Transmembrane</keyword>
<comment type="catalytic activity">
    <reaction evidence="20">
        <text>L-threonyl-[protein] + ATP = O-phospho-L-threonyl-[protein] + ADP + H(+)</text>
        <dbReference type="Rhea" id="RHEA:46608"/>
        <dbReference type="Rhea" id="RHEA-COMP:11060"/>
        <dbReference type="Rhea" id="RHEA-COMP:11605"/>
        <dbReference type="ChEBI" id="CHEBI:15378"/>
        <dbReference type="ChEBI" id="CHEBI:30013"/>
        <dbReference type="ChEBI" id="CHEBI:30616"/>
        <dbReference type="ChEBI" id="CHEBI:61977"/>
        <dbReference type="ChEBI" id="CHEBI:456216"/>
        <dbReference type="EC" id="2.7.11.1"/>
    </reaction>
</comment>
<feature type="domain" description="Protein kinase" evidence="25">
    <location>
        <begin position="709"/>
        <end position="977"/>
    </location>
</feature>
<dbReference type="FunFam" id="3.80.10.10:FF:000288">
    <property type="entry name" value="LRR receptor-like serine/threonine-protein kinase EFR"/>
    <property type="match status" value="1"/>
</dbReference>
<evidence type="ECO:0000259" key="25">
    <source>
        <dbReference type="PROSITE" id="PS50011"/>
    </source>
</evidence>
<dbReference type="GO" id="GO:0005524">
    <property type="term" value="F:ATP binding"/>
    <property type="evidence" value="ECO:0007669"/>
    <property type="project" value="UniProtKB-UniRule"/>
</dbReference>
<keyword evidence="6" id="KW-0723">Serine/threonine-protein kinase</keyword>
<evidence type="ECO:0000256" key="5">
    <source>
        <dbReference type="ARBA" id="ARBA00022475"/>
    </source>
</evidence>
<evidence type="ECO:0000256" key="1">
    <source>
        <dbReference type="ARBA" id="ARBA00004251"/>
    </source>
</evidence>
<evidence type="ECO:0000256" key="12">
    <source>
        <dbReference type="ARBA" id="ARBA00022737"/>
    </source>
</evidence>
<dbReference type="SUPFAM" id="SSF52058">
    <property type="entry name" value="L domain-like"/>
    <property type="match status" value="2"/>
</dbReference>
<reference evidence="26" key="1">
    <citation type="journal article" date="2016" name="Nat. Genet.">
        <title>A high-quality carrot genome assembly provides new insights into carotenoid accumulation and asterid genome evolution.</title>
        <authorList>
            <person name="Iorizzo M."/>
            <person name="Ellison S."/>
            <person name="Senalik D."/>
            <person name="Zeng P."/>
            <person name="Satapoomin P."/>
            <person name="Huang J."/>
            <person name="Bowman M."/>
            <person name="Iovene M."/>
            <person name="Sanseverino W."/>
            <person name="Cavagnaro P."/>
            <person name="Yildiz M."/>
            <person name="Macko-Podgorni A."/>
            <person name="Moranska E."/>
            <person name="Grzebelus E."/>
            <person name="Grzebelus D."/>
            <person name="Ashrafi H."/>
            <person name="Zheng Z."/>
            <person name="Cheng S."/>
            <person name="Spooner D."/>
            <person name="Van Deynze A."/>
            <person name="Simon P."/>
        </authorList>
    </citation>
    <scope>NUCLEOTIDE SEQUENCE</scope>
    <source>
        <tissue evidence="26">Leaf</tissue>
    </source>
</reference>
<dbReference type="InterPro" id="IPR055414">
    <property type="entry name" value="LRR_R13L4/SHOC2-like"/>
</dbReference>
<dbReference type="GO" id="GO:0051707">
    <property type="term" value="P:response to other organism"/>
    <property type="evidence" value="ECO:0007669"/>
    <property type="project" value="UniProtKB-ARBA"/>
</dbReference>
<protein>
    <recommendedName>
        <fullName evidence="4">non-specific serine/threonine protein kinase</fullName>
        <ecNumber evidence="4">2.7.11.1</ecNumber>
    </recommendedName>
</protein>
<feature type="transmembrane region" description="Helical" evidence="23">
    <location>
        <begin position="653"/>
        <end position="672"/>
    </location>
</feature>
<keyword evidence="14" id="KW-0418">Kinase</keyword>
<evidence type="ECO:0000313" key="26">
    <source>
        <dbReference type="EMBL" id="WOG90027.1"/>
    </source>
</evidence>
<name>A0AAF0WI70_DAUCS</name>
<keyword evidence="5" id="KW-1003">Cell membrane</keyword>
<keyword evidence="18" id="KW-0675">Receptor</keyword>
<dbReference type="SMART" id="SM00220">
    <property type="entry name" value="S_TKc"/>
    <property type="match status" value="1"/>
</dbReference>
<dbReference type="Pfam" id="PF00069">
    <property type="entry name" value="Pkinase"/>
    <property type="match status" value="1"/>
</dbReference>
<accession>A0AAF0WI70</accession>
<comment type="catalytic activity">
    <reaction evidence="21">
        <text>L-seryl-[protein] + ATP = O-phospho-L-seryl-[protein] + ADP + H(+)</text>
        <dbReference type="Rhea" id="RHEA:17989"/>
        <dbReference type="Rhea" id="RHEA-COMP:9863"/>
        <dbReference type="Rhea" id="RHEA-COMP:11604"/>
        <dbReference type="ChEBI" id="CHEBI:15378"/>
        <dbReference type="ChEBI" id="CHEBI:29999"/>
        <dbReference type="ChEBI" id="CHEBI:30616"/>
        <dbReference type="ChEBI" id="CHEBI:83421"/>
        <dbReference type="ChEBI" id="CHEBI:456216"/>
        <dbReference type="EC" id="2.7.11.1"/>
    </reaction>
</comment>
<evidence type="ECO:0000256" key="23">
    <source>
        <dbReference type="SAM" id="Phobius"/>
    </source>
</evidence>
<evidence type="ECO:0000256" key="16">
    <source>
        <dbReference type="ARBA" id="ARBA00022989"/>
    </source>
</evidence>
<sequence length="1021" mass="112632">MNFQFVILFISTIAASLYCRNSAAATFLSNVTDQQALLSFKTSITGDPLGFLSSWNHSVPFCQWHGVTCSWRHQRVTALDLSSQQLDGTLSPYIGNLSFLRAIYLDKNNFGGSIPGEIGRLFRLQYLHLGSNFFKGEFPMNLSHCSDIREIKLEENNLQGKLPTDFTSWSKLTVFGARTNQFTGSIPTSIGNLSSLRLLDIARNNLTGSIPLEVAYLMKLEHLQLSINNFRGRVPPPLYNVSSLSFVSLTQNELEGRIPEDLGFTLPNLQVFLAGGNKLSGPFPLSITNASKLLSFSIPGNSISGPLPMNFGSLLSLQRLNLGSNQLGHNQPPGSSLSFLGSMVNNTRLEYLELFENGLSGELPNSIGNLSTMLYYLGFSRNYIYGSIPKEIGKLSNLTALSLDENMFTGNLPESICKLSKLGRLFLSYNNISGVIPACISNITGLLFLSSTDNMLQGNIPVTLFNMSSLQELYLSNNRLSGVIPEHILGLSSQCIFLYLDENILTGLLPSNIGSFIHLVDLRVSDNRLTGEIPTSLGDCVMLEELDMNGNMFASKIPSSFKGLKNLIFLDLSNNNLSGNIPHFLGELRLIQFLNLSHNRLEGEVTQKGLFSNASSFSVVGNSQLCGGIRHLQLPACPANISTSKKKKSPLRIIALIILLPLATFLVFFTFVHFRIKKSKQNNVPGLVLQDSQYLRLTYHDLLRATDNFSPNNLLGEGRYGSVYKGILESLQQLVAVKVLKAEVHGADKNFVAECETLRNIRHRNLTKIITTCSSIDSKGNKFKALVFEFMTNGSLDSWLHPSQSDQGNARNLTLFQRLNIAIDVAVAVDYLHNQSHTKIIHCDIKPSNILLDEEFVARIGDFGLARFFLTNTGKTKQARTSSTGVRGTIGYVPPEYGMGGNVSAEGDVYSYGILLLEMFSGHRPTGSSLAMDHAINLHDYVKHALPHNVMEIADPRIVLQPEDRGSPKDEAVRIELCLASIFEVGILCSLEMPRERVDISVAIKHLNVARDKLLQSGFKL</sequence>
<dbReference type="Pfam" id="PF13855">
    <property type="entry name" value="LRR_8"/>
    <property type="match status" value="1"/>
</dbReference>
<evidence type="ECO:0000256" key="10">
    <source>
        <dbReference type="ARBA" id="ARBA00022692"/>
    </source>
</evidence>
<keyword evidence="13 22" id="KW-0547">Nucleotide-binding</keyword>
<keyword evidence="7" id="KW-0597">Phosphoprotein</keyword>
<dbReference type="PROSITE" id="PS00108">
    <property type="entry name" value="PROTEIN_KINASE_ST"/>
    <property type="match status" value="1"/>
</dbReference>
<evidence type="ECO:0000256" key="19">
    <source>
        <dbReference type="ARBA" id="ARBA00023180"/>
    </source>
</evidence>
<keyword evidence="27" id="KW-1185">Reference proteome</keyword>
<keyword evidence="17 23" id="KW-0472">Membrane</keyword>
<evidence type="ECO:0000256" key="11">
    <source>
        <dbReference type="ARBA" id="ARBA00022729"/>
    </source>
</evidence>
<feature type="signal peptide" evidence="24">
    <location>
        <begin position="1"/>
        <end position="19"/>
    </location>
</feature>
<dbReference type="Gene3D" id="1.10.510.10">
    <property type="entry name" value="Transferase(Phosphotransferase) domain 1"/>
    <property type="match status" value="1"/>
</dbReference>
<keyword evidence="8" id="KW-0433">Leucine-rich repeat</keyword>
<evidence type="ECO:0000256" key="20">
    <source>
        <dbReference type="ARBA" id="ARBA00047899"/>
    </source>
</evidence>
<dbReference type="SUPFAM" id="SSF56112">
    <property type="entry name" value="Protein kinase-like (PK-like)"/>
    <property type="match status" value="1"/>
</dbReference>
<dbReference type="Proteomes" id="UP000077755">
    <property type="component" value="Chromosome 2"/>
</dbReference>
<dbReference type="InterPro" id="IPR032675">
    <property type="entry name" value="LRR_dom_sf"/>
</dbReference>
<evidence type="ECO:0000256" key="4">
    <source>
        <dbReference type="ARBA" id="ARBA00012513"/>
    </source>
</evidence>
<feature type="binding site" evidence="22">
    <location>
        <position position="738"/>
    </location>
    <ligand>
        <name>ATP</name>
        <dbReference type="ChEBI" id="CHEBI:30616"/>
    </ligand>
</feature>
<dbReference type="FunFam" id="1.10.510.10:FF:000358">
    <property type="entry name" value="Putative leucine-rich repeat receptor-like serine/threonine-protein kinase"/>
    <property type="match status" value="1"/>
</dbReference>
<evidence type="ECO:0000256" key="18">
    <source>
        <dbReference type="ARBA" id="ARBA00023170"/>
    </source>
</evidence>
<dbReference type="AlphaFoldDB" id="A0AAF0WI70"/>
<evidence type="ECO:0000256" key="2">
    <source>
        <dbReference type="ARBA" id="ARBA00008684"/>
    </source>
</evidence>
<dbReference type="KEGG" id="dcr:108208780"/>
<dbReference type="PANTHER" id="PTHR27000:SF733">
    <property type="entry name" value="PROTEIN KINASE DOMAIN-CONTAINING PROTEIN"/>
    <property type="match status" value="1"/>
</dbReference>
<dbReference type="SMART" id="SM00369">
    <property type="entry name" value="LRR_TYP"/>
    <property type="match status" value="7"/>
</dbReference>
<evidence type="ECO:0000256" key="7">
    <source>
        <dbReference type="ARBA" id="ARBA00022553"/>
    </source>
</evidence>
<evidence type="ECO:0000256" key="8">
    <source>
        <dbReference type="ARBA" id="ARBA00022614"/>
    </source>
</evidence>
<organism evidence="26 27">
    <name type="scientific">Daucus carota subsp. sativus</name>
    <name type="common">Carrot</name>
    <dbReference type="NCBI Taxonomy" id="79200"/>
    <lineage>
        <taxon>Eukaryota</taxon>
        <taxon>Viridiplantae</taxon>
        <taxon>Streptophyta</taxon>
        <taxon>Embryophyta</taxon>
        <taxon>Tracheophyta</taxon>
        <taxon>Spermatophyta</taxon>
        <taxon>Magnoliopsida</taxon>
        <taxon>eudicotyledons</taxon>
        <taxon>Gunneridae</taxon>
        <taxon>Pentapetalae</taxon>
        <taxon>asterids</taxon>
        <taxon>campanulids</taxon>
        <taxon>Apiales</taxon>
        <taxon>Apiaceae</taxon>
        <taxon>Apioideae</taxon>
        <taxon>Scandiceae</taxon>
        <taxon>Daucinae</taxon>
        <taxon>Daucus</taxon>
        <taxon>Daucus sect. Daucus</taxon>
    </lineage>
</organism>
<feature type="chain" id="PRO_5042174379" description="non-specific serine/threonine protein kinase" evidence="24">
    <location>
        <begin position="20"/>
        <end position="1021"/>
    </location>
</feature>
<dbReference type="PROSITE" id="PS51450">
    <property type="entry name" value="LRR"/>
    <property type="match status" value="2"/>
</dbReference>
<evidence type="ECO:0000256" key="21">
    <source>
        <dbReference type="ARBA" id="ARBA00048679"/>
    </source>
</evidence>
<evidence type="ECO:0000256" key="14">
    <source>
        <dbReference type="ARBA" id="ARBA00022777"/>
    </source>
</evidence>
<dbReference type="InterPro" id="IPR017441">
    <property type="entry name" value="Protein_kinase_ATP_BS"/>
</dbReference>
<dbReference type="Pfam" id="PF23598">
    <property type="entry name" value="LRR_14"/>
    <property type="match status" value="1"/>
</dbReference>
<evidence type="ECO:0000256" key="13">
    <source>
        <dbReference type="ARBA" id="ARBA00022741"/>
    </source>
</evidence>
<dbReference type="SMART" id="SM00365">
    <property type="entry name" value="LRR_SD22"/>
    <property type="match status" value="5"/>
</dbReference>
<dbReference type="InterPro" id="IPR000719">
    <property type="entry name" value="Prot_kinase_dom"/>
</dbReference>
<dbReference type="InterPro" id="IPR013210">
    <property type="entry name" value="LRR_N_plant-typ"/>
</dbReference>
<evidence type="ECO:0000256" key="15">
    <source>
        <dbReference type="ARBA" id="ARBA00022840"/>
    </source>
</evidence>
<keyword evidence="16 23" id="KW-1133">Transmembrane helix</keyword>
<dbReference type="GO" id="GO:0004674">
    <property type="term" value="F:protein serine/threonine kinase activity"/>
    <property type="evidence" value="ECO:0007669"/>
    <property type="project" value="UniProtKB-KW"/>
</dbReference>
<evidence type="ECO:0000256" key="22">
    <source>
        <dbReference type="PROSITE-ProRule" id="PRU10141"/>
    </source>
</evidence>
<comment type="similarity">
    <text evidence="3">Belongs to the RLP family.</text>
</comment>
<dbReference type="Gene3D" id="3.30.200.20">
    <property type="entry name" value="Phosphorylase Kinase, domain 1"/>
    <property type="match status" value="1"/>
</dbReference>
<keyword evidence="12" id="KW-0677">Repeat</keyword>
<evidence type="ECO:0000256" key="24">
    <source>
        <dbReference type="SAM" id="SignalP"/>
    </source>
</evidence>
<dbReference type="Pfam" id="PF00560">
    <property type="entry name" value="LRR_1"/>
    <property type="match status" value="2"/>
</dbReference>
<proteinExistence type="inferred from homology"/>
<dbReference type="InterPro" id="IPR001611">
    <property type="entry name" value="Leu-rich_rpt"/>
</dbReference>
<dbReference type="FunFam" id="3.80.10.10:FF:000275">
    <property type="entry name" value="Leucine-rich repeat receptor-like protein kinase"/>
    <property type="match status" value="1"/>
</dbReference>
<dbReference type="InterPro" id="IPR011009">
    <property type="entry name" value="Kinase-like_dom_sf"/>
</dbReference>
<keyword evidence="19" id="KW-0325">Glycoprotein</keyword>
<keyword evidence="15 22" id="KW-0067">ATP-binding</keyword>
<evidence type="ECO:0000313" key="27">
    <source>
        <dbReference type="Proteomes" id="UP000077755"/>
    </source>
</evidence>
<evidence type="ECO:0000256" key="9">
    <source>
        <dbReference type="ARBA" id="ARBA00022679"/>
    </source>
</evidence>
<dbReference type="InterPro" id="IPR008271">
    <property type="entry name" value="Ser/Thr_kinase_AS"/>
</dbReference>
<dbReference type="Gene3D" id="3.80.10.10">
    <property type="entry name" value="Ribonuclease Inhibitor"/>
    <property type="match status" value="3"/>
</dbReference>
<dbReference type="Pfam" id="PF08263">
    <property type="entry name" value="LRRNT_2"/>
    <property type="match status" value="1"/>
</dbReference>
<dbReference type="GO" id="GO:0005886">
    <property type="term" value="C:plasma membrane"/>
    <property type="evidence" value="ECO:0007669"/>
    <property type="project" value="UniProtKB-SubCell"/>
</dbReference>
<dbReference type="EMBL" id="CP093344">
    <property type="protein sequence ID" value="WOG90027.1"/>
    <property type="molecule type" value="Genomic_DNA"/>
</dbReference>
<comment type="similarity">
    <text evidence="2">Belongs to the protein kinase superfamily. Ser/Thr protein kinase family.</text>
</comment>
<gene>
    <name evidence="26" type="ORF">DCAR_0209268</name>
</gene>
<dbReference type="FunFam" id="3.30.200.20:FF:000432">
    <property type="entry name" value="LRR receptor-like serine/threonine-protein kinase EFR"/>
    <property type="match status" value="1"/>
</dbReference>
<keyword evidence="11 24" id="KW-0732">Signal</keyword>